<gene>
    <name evidence="6" type="ORF">J3R75_001290</name>
</gene>
<dbReference type="InterPro" id="IPR003593">
    <property type="entry name" value="AAA+_ATPase"/>
</dbReference>
<dbReference type="SUPFAM" id="SSF52540">
    <property type="entry name" value="P-loop containing nucleoside triphosphate hydrolases"/>
    <property type="match status" value="1"/>
</dbReference>
<dbReference type="PROSITE" id="PS50893">
    <property type="entry name" value="ABC_TRANSPORTER_2"/>
    <property type="match status" value="1"/>
</dbReference>
<keyword evidence="7" id="KW-1185">Reference proteome</keyword>
<protein>
    <submittedName>
        <fullName evidence="6">ABC-2 type transport system ATP-binding protein</fullName>
    </submittedName>
</protein>
<evidence type="ECO:0000259" key="5">
    <source>
        <dbReference type="PROSITE" id="PS50893"/>
    </source>
</evidence>
<keyword evidence="3" id="KW-0547">Nucleotide-binding</keyword>
<dbReference type="RefSeq" id="WP_307260529.1">
    <property type="nucleotide sequence ID" value="NZ_JAUSVL010000001.1"/>
</dbReference>
<dbReference type="Gene3D" id="3.40.50.300">
    <property type="entry name" value="P-loop containing nucleotide triphosphate hydrolases"/>
    <property type="match status" value="1"/>
</dbReference>
<evidence type="ECO:0000313" key="7">
    <source>
        <dbReference type="Proteomes" id="UP001238163"/>
    </source>
</evidence>
<feature type="domain" description="ABC transporter" evidence="5">
    <location>
        <begin position="2"/>
        <end position="231"/>
    </location>
</feature>
<organism evidence="6 7">
    <name type="scientific">Oligosphaera ethanolica</name>
    <dbReference type="NCBI Taxonomy" id="760260"/>
    <lineage>
        <taxon>Bacteria</taxon>
        <taxon>Pseudomonadati</taxon>
        <taxon>Lentisphaerota</taxon>
        <taxon>Oligosphaeria</taxon>
        <taxon>Oligosphaerales</taxon>
        <taxon>Oligosphaeraceae</taxon>
        <taxon>Oligosphaera</taxon>
    </lineage>
</organism>
<evidence type="ECO:0000256" key="1">
    <source>
        <dbReference type="ARBA" id="ARBA00005417"/>
    </source>
</evidence>
<dbReference type="InterPro" id="IPR027417">
    <property type="entry name" value="P-loop_NTPase"/>
</dbReference>
<dbReference type="CDD" id="cd03230">
    <property type="entry name" value="ABC_DR_subfamily_A"/>
    <property type="match status" value="1"/>
</dbReference>
<dbReference type="AlphaFoldDB" id="A0AAE4ANR7"/>
<dbReference type="GO" id="GO:0016887">
    <property type="term" value="F:ATP hydrolysis activity"/>
    <property type="evidence" value="ECO:0007669"/>
    <property type="project" value="InterPro"/>
</dbReference>
<keyword evidence="2" id="KW-0813">Transport</keyword>
<dbReference type="InterPro" id="IPR003439">
    <property type="entry name" value="ABC_transporter-like_ATP-bd"/>
</dbReference>
<keyword evidence="4 6" id="KW-0067">ATP-binding</keyword>
<evidence type="ECO:0000256" key="2">
    <source>
        <dbReference type="ARBA" id="ARBA00022448"/>
    </source>
</evidence>
<evidence type="ECO:0000256" key="4">
    <source>
        <dbReference type="ARBA" id="ARBA00022840"/>
    </source>
</evidence>
<name>A0AAE4ANR7_9BACT</name>
<dbReference type="SMART" id="SM00382">
    <property type="entry name" value="AAA"/>
    <property type="match status" value="1"/>
</dbReference>
<sequence length="319" mass="34383">MIKAQDVQKWFGPNLVVDHVSFEVQSGEVLGFLGPNGAGKSTTMRMLTGFLPLSGGKIEIGGHDIETAPIAAKALFGYLPENAPAYNDMTVEDFLAFCAAIRGFSGDEKKNAVEKAIETCHLQKVRRQSIDTLSKGYFHRCCFAQAILHDPPVLVLDEPTDGLDPNQKHEMRMLIRDMGKSKAIIVSTHILEEVEAICSRVIIIDQGKLVFNGSPAELKARSNDAGAVQVRVHGVPYADISSALGAIAGAGDVSKLGADGQAVTVLVQRQDPAIALAPAIKAVLDGKHWQFDELHTETGRLDDVFRTITSLDSAKENKA</sequence>
<dbReference type="PANTHER" id="PTHR43335:SF4">
    <property type="entry name" value="ABC TRANSPORTER, ATP-BINDING PROTEIN"/>
    <property type="match status" value="1"/>
</dbReference>
<comment type="caution">
    <text evidence="6">The sequence shown here is derived from an EMBL/GenBank/DDBJ whole genome shotgun (WGS) entry which is preliminary data.</text>
</comment>
<evidence type="ECO:0000313" key="6">
    <source>
        <dbReference type="EMBL" id="MDQ0289183.1"/>
    </source>
</evidence>
<reference evidence="6" key="1">
    <citation type="submission" date="2023-07" db="EMBL/GenBank/DDBJ databases">
        <title>Genomic Encyclopedia of Type Strains, Phase IV (KMG-IV): sequencing the most valuable type-strain genomes for metagenomic binning, comparative biology and taxonomic classification.</title>
        <authorList>
            <person name="Goeker M."/>
        </authorList>
    </citation>
    <scope>NUCLEOTIDE SEQUENCE</scope>
    <source>
        <strain evidence="6">DSM 24202</strain>
    </source>
</reference>
<dbReference type="PANTHER" id="PTHR43335">
    <property type="entry name" value="ABC TRANSPORTER, ATP-BINDING PROTEIN"/>
    <property type="match status" value="1"/>
</dbReference>
<comment type="similarity">
    <text evidence="1">Belongs to the ABC transporter superfamily.</text>
</comment>
<dbReference type="EMBL" id="JAUSVL010000001">
    <property type="protein sequence ID" value="MDQ0289183.1"/>
    <property type="molecule type" value="Genomic_DNA"/>
</dbReference>
<evidence type="ECO:0000256" key="3">
    <source>
        <dbReference type="ARBA" id="ARBA00022741"/>
    </source>
</evidence>
<dbReference type="Pfam" id="PF00005">
    <property type="entry name" value="ABC_tran"/>
    <property type="match status" value="1"/>
</dbReference>
<accession>A0AAE4ANR7</accession>
<proteinExistence type="inferred from homology"/>
<dbReference type="Proteomes" id="UP001238163">
    <property type="component" value="Unassembled WGS sequence"/>
</dbReference>
<dbReference type="GO" id="GO:0005524">
    <property type="term" value="F:ATP binding"/>
    <property type="evidence" value="ECO:0007669"/>
    <property type="project" value="UniProtKB-KW"/>
</dbReference>